<accession>A0ABQ8UKV7</accession>
<dbReference type="PANTHER" id="PTHR12521:SF0">
    <property type="entry name" value="ADP-RIBOSE GLYCOHYDROLASE OARD1"/>
    <property type="match status" value="1"/>
</dbReference>
<dbReference type="InterPro" id="IPR050892">
    <property type="entry name" value="ADP-ribose_metab_enzymes"/>
</dbReference>
<feature type="domain" description="Macro" evidence="1">
    <location>
        <begin position="1"/>
        <end position="144"/>
    </location>
</feature>
<evidence type="ECO:0000313" key="3">
    <source>
        <dbReference type="Proteomes" id="UP001141327"/>
    </source>
</evidence>
<dbReference type="PROSITE" id="PS51154">
    <property type="entry name" value="MACRO"/>
    <property type="match status" value="1"/>
</dbReference>
<gene>
    <name evidence="2" type="ORF">PAPYR_3896</name>
</gene>
<keyword evidence="3" id="KW-1185">Reference proteome</keyword>
<dbReference type="EMBL" id="JAPMOS010000016">
    <property type="protein sequence ID" value="KAJ4459849.1"/>
    <property type="molecule type" value="Genomic_DNA"/>
</dbReference>
<evidence type="ECO:0000313" key="2">
    <source>
        <dbReference type="EMBL" id="KAJ4459849.1"/>
    </source>
</evidence>
<sequence length="144" mass="16332">MQFREVQGDLFTAPPNEALAHCVSKDLHMGKGIAVPFRQRFGGVPELKDQGPEIGKCLTLVRDGRPIYYLITKVNERYFHFPTEDALRTTLLAMREKMLSAGVRALNIPRIGCGLDRLNWGRVTAMIRDIFRDDPVVITVYSLE</sequence>
<dbReference type="Gene3D" id="3.40.220.10">
    <property type="entry name" value="Leucine Aminopeptidase, subunit E, domain 1"/>
    <property type="match status" value="1"/>
</dbReference>
<dbReference type="InterPro" id="IPR043472">
    <property type="entry name" value="Macro_dom-like"/>
</dbReference>
<protein>
    <submittedName>
        <fullName evidence="2">O-acetyl-ADP-ribose deacetylase 1</fullName>
    </submittedName>
</protein>
<reference evidence="2" key="1">
    <citation type="journal article" date="2022" name="bioRxiv">
        <title>Genomics of Preaxostyla Flagellates Illuminates Evolutionary Transitions and the Path Towards Mitochondrial Loss.</title>
        <authorList>
            <person name="Novak L.V.F."/>
            <person name="Treitli S.C."/>
            <person name="Pyrih J."/>
            <person name="Halakuc P."/>
            <person name="Pipaliya S.V."/>
            <person name="Vacek V."/>
            <person name="Brzon O."/>
            <person name="Soukal P."/>
            <person name="Eme L."/>
            <person name="Dacks J.B."/>
            <person name="Karnkowska A."/>
            <person name="Elias M."/>
            <person name="Hampl V."/>
        </authorList>
    </citation>
    <scope>NUCLEOTIDE SEQUENCE</scope>
    <source>
        <strain evidence="2">RCP-MX</strain>
    </source>
</reference>
<dbReference type="SMART" id="SM00506">
    <property type="entry name" value="A1pp"/>
    <property type="match status" value="1"/>
</dbReference>
<dbReference type="InterPro" id="IPR002589">
    <property type="entry name" value="Macro_dom"/>
</dbReference>
<proteinExistence type="predicted"/>
<dbReference type="PANTHER" id="PTHR12521">
    <property type="entry name" value="PROTEIN C6ORF130"/>
    <property type="match status" value="1"/>
</dbReference>
<dbReference type="CDD" id="cd02901">
    <property type="entry name" value="Macro_Poa1p-like"/>
    <property type="match status" value="1"/>
</dbReference>
<dbReference type="Proteomes" id="UP001141327">
    <property type="component" value="Unassembled WGS sequence"/>
</dbReference>
<name>A0ABQ8UKV7_9EUKA</name>
<dbReference type="SUPFAM" id="SSF52949">
    <property type="entry name" value="Macro domain-like"/>
    <property type="match status" value="1"/>
</dbReference>
<evidence type="ECO:0000259" key="1">
    <source>
        <dbReference type="PROSITE" id="PS51154"/>
    </source>
</evidence>
<organism evidence="2 3">
    <name type="scientific">Paratrimastix pyriformis</name>
    <dbReference type="NCBI Taxonomy" id="342808"/>
    <lineage>
        <taxon>Eukaryota</taxon>
        <taxon>Metamonada</taxon>
        <taxon>Preaxostyla</taxon>
        <taxon>Paratrimastigidae</taxon>
        <taxon>Paratrimastix</taxon>
    </lineage>
</organism>
<comment type="caution">
    <text evidence="2">The sequence shown here is derived from an EMBL/GenBank/DDBJ whole genome shotgun (WGS) entry which is preliminary data.</text>
</comment>